<organism evidence="3 4">
    <name type="scientific">Punica granatum</name>
    <name type="common">Pomegranate</name>
    <dbReference type="NCBI Taxonomy" id="22663"/>
    <lineage>
        <taxon>Eukaryota</taxon>
        <taxon>Viridiplantae</taxon>
        <taxon>Streptophyta</taxon>
        <taxon>Embryophyta</taxon>
        <taxon>Tracheophyta</taxon>
        <taxon>Spermatophyta</taxon>
        <taxon>Magnoliopsida</taxon>
        <taxon>eudicotyledons</taxon>
        <taxon>Gunneridae</taxon>
        <taxon>Pentapetalae</taxon>
        <taxon>rosids</taxon>
        <taxon>malvids</taxon>
        <taxon>Myrtales</taxon>
        <taxon>Lythraceae</taxon>
        <taxon>Punica</taxon>
    </lineage>
</organism>
<evidence type="ECO:0000256" key="2">
    <source>
        <dbReference type="SAM" id="SignalP"/>
    </source>
</evidence>
<sequence length="924" mass="104274">MDRYRYRLLLFAVIILSVSCPVIHGSVSWFPYHYVQQANRRFEQKTDRFWEYDEQAKRWVEVELPRDLVSCVDGNCSKLGLIGPGTRRGEEDRGGKNDGGGERRESSDVALTQRKRISLTKMSETSIWVTGESGSIYERFWNGVQWVIAPHDLPIAAGPAKSVFFVNQTILALSEAGQLYQIQLIDESSQPLWVEFPPIIDLSSSKEKDESAAIQIKSGVVSHDGVKVYFCTKKGLLLELSEVEPPRWVNHGRPPGANVVEIADAANLRPEVIFTISSTGELYEFDPSSRPSWKKHISGEGRAEDTSLMPSRGCALPGLNGDNSMSLFLLTKGGNLIERRLHQQKWRWIVYESPKDQNLSSIASVQQDESVENFYSLFFTTTTGDILEYRKPKHSEMSDNHILENWVNHMHPDQARAACGIAGTQFQSGRMMFPLDDGRLGELHLSGFGGETSGPGQVNIRKKPSMKYMWSILEAPETEGWNAEYCSEERGPTNCINGIKDDNTDSSGHSRTVIRRRKASQMQQEYLFPGTSGSGGTEYSLPSDWTNNNFRLRVMYGGRSFFVITDGGLTFEYIYTENIWFWLRHDHSTAVKGAVGNYNGSLFVVDTYGSLFMRERSSDTLNWINCTAMRKGKRVIGGPPWDGIPGRDVMLTVQDSLFLVSNNGKLLQFIQVSHRKFKWKDCKNPMSTKIGSIIDQEQFRKNIVFVVGRNGRLYQYNKVTELWHEHSQSHHLVLSRLPGTAMRPVPASLAGSVFMLSEDGGLVEYRWNTVDGWSWVEHGTPKIGVTLVGSTGPCFQESQLFLIGSDGAVYLRYMDQTMWKWENLGYPLPAVFGDETQAEAKQGKDDICMNEDFNAAAKRKAINCDPKVAPTRPIPFSEDSVIFELRDGRLAEMRKAEDAKWVWSRTIGTPTSLCQENYWAALEA</sequence>
<dbReference type="PANTHER" id="PTHR36893:SF1">
    <property type="entry name" value="BULB-TYPE LECTIN DOMAIN-CONTAINING PROTEIN"/>
    <property type="match status" value="1"/>
</dbReference>
<evidence type="ECO:0000313" key="4">
    <source>
        <dbReference type="RefSeq" id="XP_031388062.1"/>
    </source>
</evidence>
<dbReference type="PANTHER" id="PTHR36893">
    <property type="entry name" value="OS01G0275950 PROTEIN"/>
    <property type="match status" value="1"/>
</dbReference>
<keyword evidence="3" id="KW-1185">Reference proteome</keyword>
<keyword evidence="2" id="KW-0732">Signal</keyword>
<evidence type="ECO:0000256" key="1">
    <source>
        <dbReference type="SAM" id="MobiDB-lite"/>
    </source>
</evidence>
<accession>A0A6P8CTN7</accession>
<feature type="compositionally biased region" description="Basic and acidic residues" evidence="1">
    <location>
        <begin position="87"/>
        <end position="107"/>
    </location>
</feature>
<gene>
    <name evidence="4" type="primary">LOC116201097</name>
</gene>
<dbReference type="Gene3D" id="2.120.10.70">
    <property type="entry name" value="Fucose-specific lectin"/>
    <property type="match status" value="1"/>
</dbReference>
<proteinExistence type="predicted"/>
<reference evidence="4" key="2">
    <citation type="submission" date="2025-08" db="UniProtKB">
        <authorList>
            <consortium name="RefSeq"/>
        </authorList>
    </citation>
    <scope>IDENTIFICATION</scope>
    <source>
        <tissue evidence="4">Leaf</tissue>
    </source>
</reference>
<reference evidence="3" key="1">
    <citation type="journal article" date="2020" name="Plant Biotechnol. J.">
        <title>The pomegranate (Punica granatum L.) draft genome dissects genetic divergence between soft- and hard-seeded cultivars.</title>
        <authorList>
            <person name="Luo X."/>
            <person name="Li H."/>
            <person name="Wu Z."/>
            <person name="Yao W."/>
            <person name="Zhao P."/>
            <person name="Cao D."/>
            <person name="Yu H."/>
            <person name="Li K."/>
            <person name="Poudel K."/>
            <person name="Zhao D."/>
            <person name="Zhang F."/>
            <person name="Xia X."/>
            <person name="Chen L."/>
            <person name="Wang Q."/>
            <person name="Jing D."/>
            <person name="Cao S."/>
        </authorList>
    </citation>
    <scope>NUCLEOTIDE SEQUENCE [LARGE SCALE GENOMIC DNA]</scope>
    <source>
        <strain evidence="3">cv. Tunisia</strain>
    </source>
</reference>
<dbReference type="AlphaFoldDB" id="A0A6P8CTN7"/>
<dbReference type="RefSeq" id="XP_031388062.1">
    <property type="nucleotide sequence ID" value="XM_031532202.1"/>
</dbReference>
<dbReference type="PROSITE" id="PS51257">
    <property type="entry name" value="PROKAR_LIPOPROTEIN"/>
    <property type="match status" value="1"/>
</dbReference>
<dbReference type="SUPFAM" id="SSF89372">
    <property type="entry name" value="Fucose-specific lectin"/>
    <property type="match status" value="2"/>
</dbReference>
<feature type="region of interest" description="Disordered" evidence="1">
    <location>
        <begin position="83"/>
        <end position="110"/>
    </location>
</feature>
<feature type="signal peptide" evidence="2">
    <location>
        <begin position="1"/>
        <end position="25"/>
    </location>
</feature>
<feature type="chain" id="PRO_5028214059" evidence="2">
    <location>
        <begin position="26"/>
        <end position="924"/>
    </location>
</feature>
<protein>
    <submittedName>
        <fullName evidence="4">Uncharacterized protein LOC116201097 isoform X1</fullName>
    </submittedName>
</protein>
<evidence type="ECO:0000313" key="3">
    <source>
        <dbReference type="Proteomes" id="UP000515151"/>
    </source>
</evidence>
<dbReference type="OrthoDB" id="66678at2759"/>
<dbReference type="Proteomes" id="UP000515151">
    <property type="component" value="Chromosome 3"/>
</dbReference>
<dbReference type="GeneID" id="116201097"/>
<name>A0A6P8CTN7_PUNGR</name>